<dbReference type="Gene3D" id="3.40.309.10">
    <property type="entry name" value="Aldehyde Dehydrogenase, Chain A, domain 2"/>
    <property type="match status" value="1"/>
</dbReference>
<dbReference type="InterPro" id="IPR016162">
    <property type="entry name" value="Ald_DH_N"/>
</dbReference>
<dbReference type="AlphaFoldDB" id="A0A0G1PRB6"/>
<dbReference type="PANTHER" id="PTHR11063">
    <property type="entry name" value="GLUTAMATE SEMIALDEHYDE DEHYDROGENASE"/>
    <property type="match status" value="1"/>
</dbReference>
<dbReference type="InterPro" id="IPR015590">
    <property type="entry name" value="Aldehyde_DH_dom"/>
</dbReference>
<keyword evidence="2 7" id="KW-0028">Amino-acid biosynthesis</keyword>
<feature type="domain" description="Aldehyde dehydrogenase" evidence="8">
    <location>
        <begin position="321"/>
        <end position="411"/>
    </location>
</feature>
<feature type="domain" description="Aldehyde dehydrogenase" evidence="8">
    <location>
        <begin position="14"/>
        <end position="288"/>
    </location>
</feature>
<dbReference type="GO" id="GO:0005737">
    <property type="term" value="C:cytoplasm"/>
    <property type="evidence" value="ECO:0007669"/>
    <property type="project" value="UniProtKB-SubCell"/>
</dbReference>
<sequence>MDTLATIIIAQAREAKEASRLVRAFSTDIKNNALNAMADALVSEKAHILSANQKDIAAFAVKRPDASAALKNRLVLTEQKIEAMARGLHEMANAPDPVGEIVSTTLRPNGLQLEKTRIPIGVLCCIYESRPNVTVDIAGLCLKSGNACILRGGAESMESNKALVKVLLRAAHVAGVNTNFVQLITVTDHAAVPLLAGLDQYIDLIIPRGGEALIDAVTAHAKVPVLKHRKGVTHLFVDASANVEKAIAIIHNAKVSNPSACNSLEKALIHKDCAARVVPALIAKLKESGVEVRGCARTQELAPDIILATEADWSAEYLDLVIAIKIVDSFEDAVAHINHYSTGLADGIITEDQNAAQRFTQIVDSAAVYVNTSTRFTDGAEFGLGGEIGINTTHLHGMGPMGIEELTVTKYVVRGDGQIRV</sequence>
<dbReference type="EMBL" id="LCKX01000003">
    <property type="protein sequence ID" value="KKU08013.1"/>
    <property type="molecule type" value="Genomic_DNA"/>
</dbReference>
<evidence type="ECO:0000313" key="10">
    <source>
        <dbReference type="Proteomes" id="UP000033999"/>
    </source>
</evidence>
<evidence type="ECO:0000256" key="4">
    <source>
        <dbReference type="ARBA" id="ARBA00022857"/>
    </source>
</evidence>
<dbReference type="FunFam" id="3.40.309.10:FF:000006">
    <property type="entry name" value="Gamma-glutamyl phosphate reductase"/>
    <property type="match status" value="1"/>
</dbReference>
<evidence type="ECO:0000256" key="1">
    <source>
        <dbReference type="ARBA" id="ARBA00004985"/>
    </source>
</evidence>
<keyword evidence="3 7" id="KW-0641">Proline biosynthesis</keyword>
<evidence type="ECO:0000256" key="5">
    <source>
        <dbReference type="ARBA" id="ARBA00023002"/>
    </source>
</evidence>
<dbReference type="GO" id="GO:0055129">
    <property type="term" value="P:L-proline biosynthetic process"/>
    <property type="evidence" value="ECO:0007669"/>
    <property type="project" value="UniProtKB-UniRule"/>
</dbReference>
<dbReference type="EC" id="1.2.1.41" evidence="7"/>
<dbReference type="Pfam" id="PF00171">
    <property type="entry name" value="Aldedh"/>
    <property type="match status" value="2"/>
</dbReference>
<comment type="pathway">
    <text evidence="1 7">Amino-acid biosynthesis; L-proline biosynthesis; L-glutamate 5-semialdehyde from L-glutamate: step 2/2.</text>
</comment>
<proteinExistence type="inferred from homology"/>
<evidence type="ECO:0000313" key="9">
    <source>
        <dbReference type="EMBL" id="KKU08013.1"/>
    </source>
</evidence>
<accession>A0A0G1PRB6</accession>
<dbReference type="UniPathway" id="UPA00098">
    <property type="reaction ID" value="UER00360"/>
</dbReference>
<dbReference type="HAMAP" id="MF_00412">
    <property type="entry name" value="ProA"/>
    <property type="match status" value="1"/>
</dbReference>
<dbReference type="Gene3D" id="3.40.605.10">
    <property type="entry name" value="Aldehyde Dehydrogenase, Chain A, domain 1"/>
    <property type="match status" value="1"/>
</dbReference>
<comment type="similarity">
    <text evidence="7">Belongs to the gamma-glutamyl phosphate reductase family.</text>
</comment>
<dbReference type="NCBIfam" id="NF001221">
    <property type="entry name" value="PRK00197.1"/>
    <property type="match status" value="1"/>
</dbReference>
<comment type="catalytic activity">
    <reaction evidence="6 7">
        <text>L-glutamate 5-semialdehyde + phosphate + NADP(+) = L-glutamyl 5-phosphate + NADPH + H(+)</text>
        <dbReference type="Rhea" id="RHEA:19541"/>
        <dbReference type="ChEBI" id="CHEBI:15378"/>
        <dbReference type="ChEBI" id="CHEBI:43474"/>
        <dbReference type="ChEBI" id="CHEBI:57783"/>
        <dbReference type="ChEBI" id="CHEBI:58066"/>
        <dbReference type="ChEBI" id="CHEBI:58274"/>
        <dbReference type="ChEBI" id="CHEBI:58349"/>
        <dbReference type="EC" id="1.2.1.41"/>
    </reaction>
</comment>
<dbReference type="InterPro" id="IPR012134">
    <property type="entry name" value="Glu-5-SA_DH"/>
</dbReference>
<gene>
    <name evidence="7" type="primary">proA</name>
    <name evidence="9" type="ORF">UX10_C0003G0023</name>
</gene>
<dbReference type="NCBIfam" id="TIGR00407">
    <property type="entry name" value="proA"/>
    <property type="match status" value="1"/>
</dbReference>
<dbReference type="SUPFAM" id="SSF53720">
    <property type="entry name" value="ALDH-like"/>
    <property type="match status" value="1"/>
</dbReference>
<keyword evidence="7" id="KW-0963">Cytoplasm</keyword>
<evidence type="ECO:0000256" key="2">
    <source>
        <dbReference type="ARBA" id="ARBA00022605"/>
    </source>
</evidence>
<dbReference type="CDD" id="cd07079">
    <property type="entry name" value="ALDH_F18-19_ProA-GPR"/>
    <property type="match status" value="1"/>
</dbReference>
<keyword evidence="5 7" id="KW-0560">Oxidoreductase</keyword>
<dbReference type="GO" id="GO:0050661">
    <property type="term" value="F:NADP binding"/>
    <property type="evidence" value="ECO:0007669"/>
    <property type="project" value="InterPro"/>
</dbReference>
<dbReference type="PATRIC" id="fig|1619041.3.peg.130"/>
<reference evidence="9 10" key="1">
    <citation type="journal article" date="2015" name="Nature">
        <title>rRNA introns, odd ribosomes, and small enigmatic genomes across a large radiation of phyla.</title>
        <authorList>
            <person name="Brown C.T."/>
            <person name="Hug L.A."/>
            <person name="Thomas B.C."/>
            <person name="Sharon I."/>
            <person name="Castelle C.J."/>
            <person name="Singh A."/>
            <person name="Wilkins M.J."/>
            <person name="Williams K.H."/>
            <person name="Banfield J.F."/>
        </authorList>
    </citation>
    <scope>NUCLEOTIDE SEQUENCE [LARGE SCALE GENOMIC DNA]</scope>
</reference>
<evidence type="ECO:0000256" key="3">
    <source>
        <dbReference type="ARBA" id="ARBA00022650"/>
    </source>
</evidence>
<comment type="function">
    <text evidence="7">Catalyzes the NADPH-dependent reduction of L-glutamate 5-phosphate into L-glutamate 5-semialdehyde and phosphate. The product spontaneously undergoes cyclization to form 1-pyrroline-5-carboxylate.</text>
</comment>
<comment type="subcellular location">
    <subcellularLocation>
        <location evidence="7">Cytoplasm</location>
    </subcellularLocation>
</comment>
<dbReference type="Proteomes" id="UP000033999">
    <property type="component" value="Unassembled WGS sequence"/>
</dbReference>
<evidence type="ECO:0000259" key="8">
    <source>
        <dbReference type="Pfam" id="PF00171"/>
    </source>
</evidence>
<dbReference type="PIRSF" id="PIRSF000151">
    <property type="entry name" value="GPR"/>
    <property type="match status" value="1"/>
</dbReference>
<protein>
    <recommendedName>
        <fullName evidence="7">Gamma-glutamyl phosphate reductase</fullName>
        <shortName evidence="7">GPR</shortName>
        <ecNumber evidence="7">1.2.1.41</ecNumber>
    </recommendedName>
    <alternativeName>
        <fullName evidence="7">Glutamate-5-semialdehyde dehydrogenase</fullName>
    </alternativeName>
    <alternativeName>
        <fullName evidence="7">Glutamyl-gamma-semialdehyde dehydrogenase</fullName>
        <shortName evidence="7">GSA dehydrogenase</shortName>
    </alternativeName>
</protein>
<dbReference type="InterPro" id="IPR016161">
    <property type="entry name" value="Ald_DH/histidinol_DH"/>
</dbReference>
<comment type="caution">
    <text evidence="9">The sequence shown here is derived from an EMBL/GenBank/DDBJ whole genome shotgun (WGS) entry which is preliminary data.</text>
</comment>
<keyword evidence="4 7" id="KW-0521">NADP</keyword>
<name>A0A0G1PRB6_9BACT</name>
<dbReference type="InterPro" id="IPR000965">
    <property type="entry name" value="GPR_dom"/>
</dbReference>
<dbReference type="PANTHER" id="PTHR11063:SF8">
    <property type="entry name" value="DELTA-1-PYRROLINE-5-CARBOXYLATE SYNTHASE"/>
    <property type="match status" value="1"/>
</dbReference>
<evidence type="ECO:0000256" key="6">
    <source>
        <dbReference type="ARBA" id="ARBA00049024"/>
    </source>
</evidence>
<dbReference type="GO" id="GO:0004350">
    <property type="term" value="F:glutamate-5-semialdehyde dehydrogenase activity"/>
    <property type="evidence" value="ECO:0007669"/>
    <property type="project" value="UniProtKB-UniRule"/>
</dbReference>
<organism evidence="9 10">
    <name type="scientific">Candidatus Magasanikbacteria bacterium GW2011_GWA2_45_39</name>
    <dbReference type="NCBI Taxonomy" id="1619041"/>
    <lineage>
        <taxon>Bacteria</taxon>
        <taxon>Candidatus Magasanikiibacteriota</taxon>
    </lineage>
</organism>
<dbReference type="InterPro" id="IPR016163">
    <property type="entry name" value="Ald_DH_C"/>
</dbReference>
<evidence type="ECO:0000256" key="7">
    <source>
        <dbReference type="HAMAP-Rule" id="MF_00412"/>
    </source>
</evidence>